<gene>
    <name evidence="1" type="ORF">EDM22_03185</name>
</gene>
<dbReference type="PANTHER" id="PTHR43434:SF19">
    <property type="entry name" value="PHOSPHONOACETALDEHYDE HYDROLASE"/>
    <property type="match status" value="1"/>
</dbReference>
<evidence type="ECO:0000313" key="1">
    <source>
        <dbReference type="EMBL" id="RNB51458.1"/>
    </source>
</evidence>
<evidence type="ECO:0000313" key="2">
    <source>
        <dbReference type="Proteomes" id="UP000275048"/>
    </source>
</evidence>
<proteinExistence type="predicted"/>
<dbReference type="RefSeq" id="WP_122935618.1">
    <property type="nucleotide sequence ID" value="NZ_JBHSNT010000003.1"/>
</dbReference>
<keyword evidence="2" id="KW-1185">Reference proteome</keyword>
<keyword evidence="1" id="KW-0378">Hydrolase</keyword>
<protein>
    <submittedName>
        <fullName evidence="1">HAD family hydrolase</fullName>
    </submittedName>
</protein>
<dbReference type="Pfam" id="PF00702">
    <property type="entry name" value="Hydrolase"/>
    <property type="match status" value="1"/>
</dbReference>
<name>A0A3M8AJT6_9MICO</name>
<dbReference type="Proteomes" id="UP000275048">
    <property type="component" value="Unassembled WGS sequence"/>
</dbReference>
<dbReference type="OrthoDB" id="5504491at2"/>
<dbReference type="PANTHER" id="PTHR43434">
    <property type="entry name" value="PHOSPHOGLYCOLATE PHOSPHATASE"/>
    <property type="match status" value="1"/>
</dbReference>
<comment type="caution">
    <text evidence="1">The sequence shown here is derived from an EMBL/GenBank/DDBJ whole genome shotgun (WGS) entry which is preliminary data.</text>
</comment>
<organism evidence="1 2">
    <name type="scientific">Agromyces tardus</name>
    <dbReference type="NCBI Taxonomy" id="2583849"/>
    <lineage>
        <taxon>Bacteria</taxon>
        <taxon>Bacillati</taxon>
        <taxon>Actinomycetota</taxon>
        <taxon>Actinomycetes</taxon>
        <taxon>Micrococcales</taxon>
        <taxon>Microbacteriaceae</taxon>
        <taxon>Agromyces</taxon>
    </lineage>
</organism>
<dbReference type="InterPro" id="IPR036412">
    <property type="entry name" value="HAD-like_sf"/>
</dbReference>
<sequence>MITLAVLGFAGTTIARRSDGELHPPVPVRGAAETFAELRRRGVKVALITDLPHETAEELLGELGWTVGDDSGRRVGAVDALVCADEVAAGRPAPYLVHRAMERTGIRDVRQVLVAGDTLAALETGRASGARFVIGVLTGAARREELAAGPHDAILANVTELIALAVPAAPLRT</sequence>
<reference evidence="1 2" key="1">
    <citation type="submission" date="2018-10" db="EMBL/GenBank/DDBJ databases">
        <title>Isolation, diversity and antibacterial activity of antinobacteria from the wheat rhizosphere soil.</title>
        <authorList>
            <person name="Sun T."/>
        </authorList>
    </citation>
    <scope>NUCLEOTIDE SEQUENCE [LARGE SCALE GENOMIC DNA]</scope>
    <source>
        <strain evidence="1 2">SJ-23</strain>
    </source>
</reference>
<dbReference type="InterPro" id="IPR023214">
    <property type="entry name" value="HAD_sf"/>
</dbReference>
<dbReference type="AlphaFoldDB" id="A0A3M8AJT6"/>
<dbReference type="SUPFAM" id="SSF56784">
    <property type="entry name" value="HAD-like"/>
    <property type="match status" value="1"/>
</dbReference>
<dbReference type="EMBL" id="RHHB01000003">
    <property type="protein sequence ID" value="RNB51458.1"/>
    <property type="molecule type" value="Genomic_DNA"/>
</dbReference>
<dbReference type="GO" id="GO:0008967">
    <property type="term" value="F:phosphoglycolate phosphatase activity"/>
    <property type="evidence" value="ECO:0007669"/>
    <property type="project" value="TreeGrafter"/>
</dbReference>
<accession>A0A3M8AJT6</accession>
<dbReference type="GO" id="GO:0006281">
    <property type="term" value="P:DNA repair"/>
    <property type="evidence" value="ECO:0007669"/>
    <property type="project" value="TreeGrafter"/>
</dbReference>
<dbReference type="GO" id="GO:0005829">
    <property type="term" value="C:cytosol"/>
    <property type="evidence" value="ECO:0007669"/>
    <property type="project" value="TreeGrafter"/>
</dbReference>
<dbReference type="Gene3D" id="3.40.50.1000">
    <property type="entry name" value="HAD superfamily/HAD-like"/>
    <property type="match status" value="1"/>
</dbReference>
<dbReference type="InterPro" id="IPR050155">
    <property type="entry name" value="HAD-like_hydrolase_sf"/>
</dbReference>